<reference evidence="2 3" key="1">
    <citation type="submission" date="2016-10" db="EMBL/GenBank/DDBJ databases">
        <authorList>
            <person name="de Groot N.N."/>
        </authorList>
    </citation>
    <scope>NUCLEOTIDE SEQUENCE [LARGE SCALE GENOMIC DNA]</scope>
    <source>
        <strain evidence="2 3">CGMCC 1.6502</strain>
    </source>
</reference>
<gene>
    <name evidence="2" type="ORF">SAMN05216243_2113</name>
</gene>
<dbReference type="Proteomes" id="UP000198694">
    <property type="component" value="Unassembled WGS sequence"/>
</dbReference>
<accession>A0A1G8ZQA7</accession>
<proteinExistence type="predicted"/>
<dbReference type="RefSeq" id="WP_093213822.1">
    <property type="nucleotide sequence ID" value="NZ_FNFL01000003.1"/>
</dbReference>
<dbReference type="AlphaFoldDB" id="A0A1G8ZQA7"/>
<feature type="region of interest" description="Disordered" evidence="1">
    <location>
        <begin position="62"/>
        <end position="95"/>
    </location>
</feature>
<evidence type="ECO:0000256" key="1">
    <source>
        <dbReference type="SAM" id="MobiDB-lite"/>
    </source>
</evidence>
<evidence type="ECO:0008006" key="4">
    <source>
        <dbReference type="Google" id="ProtNLM"/>
    </source>
</evidence>
<dbReference type="InterPro" id="IPR035218">
    <property type="entry name" value="DUF5327"/>
</dbReference>
<dbReference type="Pfam" id="PF17261">
    <property type="entry name" value="DUF5327"/>
    <property type="match status" value="1"/>
</dbReference>
<sequence>MAITNQAVLRKMGNELQEALAKQDQTEAVREHVRAVRLLCDLILDDGQGVTEEQELAKMMGGVEGQLPSSKPTPGRPQKNNINHEEANGNSIFDF</sequence>
<protein>
    <recommendedName>
        <fullName evidence="4">YwdI family protein</fullName>
    </recommendedName>
</protein>
<organism evidence="2 3">
    <name type="scientific">Sediminibacillus albus</name>
    <dbReference type="NCBI Taxonomy" id="407036"/>
    <lineage>
        <taxon>Bacteria</taxon>
        <taxon>Bacillati</taxon>
        <taxon>Bacillota</taxon>
        <taxon>Bacilli</taxon>
        <taxon>Bacillales</taxon>
        <taxon>Bacillaceae</taxon>
        <taxon>Sediminibacillus</taxon>
    </lineage>
</organism>
<name>A0A1G8ZQA7_9BACI</name>
<keyword evidence="3" id="KW-1185">Reference proteome</keyword>
<dbReference type="STRING" id="407036.SAMN05216243_2113"/>
<evidence type="ECO:0000313" key="2">
    <source>
        <dbReference type="EMBL" id="SDK16350.1"/>
    </source>
</evidence>
<dbReference type="EMBL" id="FNFL01000003">
    <property type="protein sequence ID" value="SDK16350.1"/>
    <property type="molecule type" value="Genomic_DNA"/>
</dbReference>
<dbReference type="OrthoDB" id="2692029at2"/>
<evidence type="ECO:0000313" key="3">
    <source>
        <dbReference type="Proteomes" id="UP000198694"/>
    </source>
</evidence>